<dbReference type="Proteomes" id="UP000251853">
    <property type="component" value="Unassembled WGS sequence"/>
</dbReference>
<dbReference type="EMBL" id="CZAB01000053">
    <property type="protein sequence ID" value="CUP80802.1"/>
    <property type="molecule type" value="Genomic_DNA"/>
</dbReference>
<reference evidence="2 4" key="2">
    <citation type="submission" date="2018-06" db="EMBL/GenBank/DDBJ databases">
        <authorList>
            <consortium name="Pathogen Informatics"/>
            <person name="Doyle S."/>
        </authorList>
    </citation>
    <scope>NUCLEOTIDE SEQUENCE [LARGE SCALE GENOMIC DNA]</scope>
    <source>
        <strain evidence="2 4">NCTC11224</strain>
    </source>
</reference>
<dbReference type="Proteomes" id="UP000095512">
    <property type="component" value="Unassembled WGS sequence"/>
</dbReference>
<proteinExistence type="predicted"/>
<name>A0A174R5L1_9FIRM</name>
<evidence type="ECO:0000313" key="3">
    <source>
        <dbReference type="Proteomes" id="UP000095512"/>
    </source>
</evidence>
<evidence type="ECO:0000313" key="4">
    <source>
        <dbReference type="Proteomes" id="UP000251853"/>
    </source>
</evidence>
<organism evidence="1 3">
    <name type="scientific">Enterocloster clostridioformis</name>
    <dbReference type="NCBI Taxonomy" id="1531"/>
    <lineage>
        <taxon>Bacteria</taxon>
        <taxon>Bacillati</taxon>
        <taxon>Bacillota</taxon>
        <taxon>Clostridia</taxon>
        <taxon>Lachnospirales</taxon>
        <taxon>Lachnospiraceae</taxon>
        <taxon>Enterocloster</taxon>
    </lineage>
</organism>
<sequence>MNKKFFALPQERQEQIINAAYEMRHMKCFPGTAIKIRPCPGLRMPAAYPNPCCFIIS</sequence>
<gene>
    <name evidence="1" type="ORF">ERS852480_04139</name>
    <name evidence="2" type="ORF">NCTC11224_04918</name>
</gene>
<accession>A0A174R5L1</accession>
<dbReference type="AlphaFoldDB" id="A0A174R5L1"/>
<evidence type="ECO:0000313" key="2">
    <source>
        <dbReference type="EMBL" id="SQB15831.1"/>
    </source>
</evidence>
<evidence type="ECO:0000313" key="1">
    <source>
        <dbReference type="EMBL" id="CUP80802.1"/>
    </source>
</evidence>
<reference evidence="1 3" key="1">
    <citation type="submission" date="2015-09" db="EMBL/GenBank/DDBJ databases">
        <authorList>
            <consortium name="Pathogen Informatics"/>
        </authorList>
    </citation>
    <scope>NUCLEOTIDE SEQUENCE [LARGE SCALE GENOMIC DNA]</scope>
    <source>
        <strain evidence="1 3">2789STDY5834865</strain>
    </source>
</reference>
<keyword evidence="4" id="KW-1185">Reference proteome</keyword>
<protein>
    <submittedName>
        <fullName evidence="1">Uncharacterized protein</fullName>
    </submittedName>
</protein>
<dbReference type="EMBL" id="UAVW01000018">
    <property type="protein sequence ID" value="SQB15831.1"/>
    <property type="molecule type" value="Genomic_DNA"/>
</dbReference>